<dbReference type="EMBL" id="JBHUOL010000012">
    <property type="protein sequence ID" value="MFD2908867.1"/>
    <property type="molecule type" value="Genomic_DNA"/>
</dbReference>
<dbReference type="Gene3D" id="3.30.460.40">
    <property type="match status" value="1"/>
</dbReference>
<dbReference type="Proteomes" id="UP001597549">
    <property type="component" value="Unassembled WGS sequence"/>
</dbReference>
<keyword evidence="2" id="KW-1185">Reference proteome</keyword>
<evidence type="ECO:0000313" key="2">
    <source>
        <dbReference type="Proteomes" id="UP001597549"/>
    </source>
</evidence>
<organism evidence="1 2">
    <name type="scientific">Flavobacterium ardleyense</name>
    <dbReference type="NCBI Taxonomy" id="2038737"/>
    <lineage>
        <taxon>Bacteria</taxon>
        <taxon>Pseudomonadati</taxon>
        <taxon>Bacteroidota</taxon>
        <taxon>Flavobacteriia</taxon>
        <taxon>Flavobacteriales</taxon>
        <taxon>Flavobacteriaceae</taxon>
        <taxon>Flavobacterium</taxon>
    </lineage>
</organism>
<name>A0ABW5ZAP6_9FLAO</name>
<evidence type="ECO:0008006" key="3">
    <source>
        <dbReference type="Google" id="ProtNLM"/>
    </source>
</evidence>
<dbReference type="SUPFAM" id="SSF81301">
    <property type="entry name" value="Nucleotidyltransferase"/>
    <property type="match status" value="1"/>
</dbReference>
<dbReference type="InterPro" id="IPR043519">
    <property type="entry name" value="NT_sf"/>
</dbReference>
<accession>A0ABW5ZAP6</accession>
<dbReference type="RefSeq" id="WP_379806789.1">
    <property type="nucleotide sequence ID" value="NZ_JBHUOL010000012.1"/>
</dbReference>
<proteinExistence type="predicted"/>
<evidence type="ECO:0000313" key="1">
    <source>
        <dbReference type="EMBL" id="MFD2908867.1"/>
    </source>
</evidence>
<gene>
    <name evidence="1" type="ORF">ACFSX9_08965</name>
</gene>
<protein>
    <recommendedName>
        <fullName evidence="3">Nucleotidyltransferase</fullName>
    </recommendedName>
</protein>
<sequence>MPHLFNYDFLEFLQLLDKHEVKYLLVGGYAVILNGYVRSTGDLDLWVDKTQDNYKKLVQVYNDFGAPIFPVEEFVNDKFDVWSIGAEPTKIEVLTHVDGLIFEESILNCKYLTVLDFKIPYVSYDDLLKNKLASGRYKDLADIEQLKKINKNLE</sequence>
<comment type="caution">
    <text evidence="1">The sequence shown here is derived from an EMBL/GenBank/DDBJ whole genome shotgun (WGS) entry which is preliminary data.</text>
</comment>
<reference evidence="2" key="1">
    <citation type="journal article" date="2019" name="Int. J. Syst. Evol. Microbiol.">
        <title>The Global Catalogue of Microorganisms (GCM) 10K type strain sequencing project: providing services to taxonomists for standard genome sequencing and annotation.</title>
        <authorList>
            <consortium name="The Broad Institute Genomics Platform"/>
            <consortium name="The Broad Institute Genome Sequencing Center for Infectious Disease"/>
            <person name="Wu L."/>
            <person name="Ma J."/>
        </authorList>
    </citation>
    <scope>NUCLEOTIDE SEQUENCE [LARGE SCALE GENOMIC DNA]</scope>
    <source>
        <strain evidence="2">KCTC 52644</strain>
    </source>
</reference>